<reference evidence="2" key="2">
    <citation type="submission" date="2023-05" db="EMBL/GenBank/DDBJ databases">
        <authorList>
            <person name="Schelkunov M.I."/>
        </authorList>
    </citation>
    <scope>NUCLEOTIDE SEQUENCE</scope>
    <source>
        <strain evidence="2">Hsosn_3</strain>
        <tissue evidence="2">Leaf</tissue>
    </source>
</reference>
<evidence type="ECO:0000313" key="2">
    <source>
        <dbReference type="EMBL" id="KAK1358772.1"/>
    </source>
</evidence>
<dbReference type="SMART" id="SM00332">
    <property type="entry name" value="PP2Cc"/>
    <property type="match status" value="1"/>
</dbReference>
<dbReference type="PROSITE" id="PS51746">
    <property type="entry name" value="PPM_2"/>
    <property type="match status" value="1"/>
</dbReference>
<dbReference type="EMBL" id="JAUIZM010000010">
    <property type="protein sequence ID" value="KAK1358772.1"/>
    <property type="molecule type" value="Genomic_DNA"/>
</dbReference>
<dbReference type="AlphaFoldDB" id="A0AAD8M446"/>
<proteinExistence type="predicted"/>
<keyword evidence="3" id="KW-1185">Reference proteome</keyword>
<dbReference type="PANTHER" id="PTHR47992">
    <property type="entry name" value="PROTEIN PHOSPHATASE"/>
    <property type="match status" value="1"/>
</dbReference>
<dbReference type="Proteomes" id="UP001237642">
    <property type="component" value="Unassembled WGS sequence"/>
</dbReference>
<dbReference type="SUPFAM" id="SSF81606">
    <property type="entry name" value="PP2C-like"/>
    <property type="match status" value="1"/>
</dbReference>
<accession>A0AAD8M446</accession>
<sequence length="233" mass="26320">MWPAQPKFATSGTCCLVGVKYQQTLFVANVGDSRVVLGKKVGDTGVIAAIQLSIEHNVSVLETRQDLQELHPNDPHIVVLKHGVWRVKGIIKISRSIGDAYMKYAQYNREPLPEKFRLPEPINMPIMSSTPSILSHPLHPNDSFLIFASDGLWEHLSNEKAVEIVHNNPQAASAKMLVKAALQEAARKREMPYSMLRSFGKDTRRHFHDDISVIVWFLNTQDSRLSVRSHLEH</sequence>
<dbReference type="Gene3D" id="3.60.40.10">
    <property type="entry name" value="PPM-type phosphatase domain"/>
    <property type="match status" value="1"/>
</dbReference>
<dbReference type="GO" id="GO:0004722">
    <property type="term" value="F:protein serine/threonine phosphatase activity"/>
    <property type="evidence" value="ECO:0007669"/>
    <property type="project" value="InterPro"/>
</dbReference>
<name>A0AAD8M446_9APIA</name>
<evidence type="ECO:0000313" key="3">
    <source>
        <dbReference type="Proteomes" id="UP001237642"/>
    </source>
</evidence>
<comment type="caution">
    <text evidence="2">The sequence shown here is derived from an EMBL/GenBank/DDBJ whole genome shotgun (WGS) entry which is preliminary data.</text>
</comment>
<feature type="domain" description="PPM-type phosphatase" evidence="1">
    <location>
        <begin position="1"/>
        <end position="218"/>
    </location>
</feature>
<organism evidence="2 3">
    <name type="scientific">Heracleum sosnowskyi</name>
    <dbReference type="NCBI Taxonomy" id="360622"/>
    <lineage>
        <taxon>Eukaryota</taxon>
        <taxon>Viridiplantae</taxon>
        <taxon>Streptophyta</taxon>
        <taxon>Embryophyta</taxon>
        <taxon>Tracheophyta</taxon>
        <taxon>Spermatophyta</taxon>
        <taxon>Magnoliopsida</taxon>
        <taxon>eudicotyledons</taxon>
        <taxon>Gunneridae</taxon>
        <taxon>Pentapetalae</taxon>
        <taxon>asterids</taxon>
        <taxon>campanulids</taxon>
        <taxon>Apiales</taxon>
        <taxon>Apiaceae</taxon>
        <taxon>Apioideae</taxon>
        <taxon>apioid superclade</taxon>
        <taxon>Tordylieae</taxon>
        <taxon>Tordyliinae</taxon>
        <taxon>Heracleum</taxon>
    </lineage>
</organism>
<dbReference type="CDD" id="cd00143">
    <property type="entry name" value="PP2Cc"/>
    <property type="match status" value="1"/>
</dbReference>
<dbReference type="InterPro" id="IPR001932">
    <property type="entry name" value="PPM-type_phosphatase-like_dom"/>
</dbReference>
<evidence type="ECO:0000259" key="1">
    <source>
        <dbReference type="PROSITE" id="PS51746"/>
    </source>
</evidence>
<dbReference type="Pfam" id="PF00481">
    <property type="entry name" value="PP2C"/>
    <property type="match status" value="1"/>
</dbReference>
<gene>
    <name evidence="2" type="ORF">POM88_043246</name>
</gene>
<protein>
    <submittedName>
        <fullName evidence="2">Protein-serine/threonine phosphatase</fullName>
    </submittedName>
</protein>
<dbReference type="InterPro" id="IPR015655">
    <property type="entry name" value="PP2C"/>
</dbReference>
<dbReference type="InterPro" id="IPR036457">
    <property type="entry name" value="PPM-type-like_dom_sf"/>
</dbReference>
<reference evidence="2" key="1">
    <citation type="submission" date="2023-02" db="EMBL/GenBank/DDBJ databases">
        <title>Genome of toxic invasive species Heracleum sosnowskyi carries increased number of genes despite the absence of recent whole-genome duplications.</title>
        <authorList>
            <person name="Schelkunov M."/>
            <person name="Shtratnikova V."/>
            <person name="Makarenko M."/>
            <person name="Klepikova A."/>
            <person name="Omelchenko D."/>
            <person name="Novikova G."/>
            <person name="Obukhova E."/>
            <person name="Bogdanov V."/>
            <person name="Penin A."/>
            <person name="Logacheva M."/>
        </authorList>
    </citation>
    <scope>NUCLEOTIDE SEQUENCE</scope>
    <source>
        <strain evidence="2">Hsosn_3</strain>
        <tissue evidence="2">Leaf</tissue>
    </source>
</reference>